<dbReference type="OrthoDB" id="2324921at2"/>
<evidence type="ECO:0000313" key="10">
    <source>
        <dbReference type="Proteomes" id="UP000380386"/>
    </source>
</evidence>
<dbReference type="PANTHER" id="PTHR30012:SF0">
    <property type="entry name" value="TYPE II SECRETION SYSTEM PROTEIN F-RELATED"/>
    <property type="match status" value="1"/>
</dbReference>
<dbReference type="Proteomes" id="UP000380386">
    <property type="component" value="Unassembled WGS sequence"/>
</dbReference>
<keyword evidence="5 7" id="KW-1133">Transmembrane helix</keyword>
<gene>
    <name evidence="9" type="ORF">FHL02_02895</name>
</gene>
<dbReference type="Pfam" id="PF00482">
    <property type="entry name" value="T2SSF"/>
    <property type="match status" value="2"/>
</dbReference>
<reference evidence="9 10" key="1">
    <citation type="journal article" date="2019" name="Syst. Appl. Microbiol.">
        <title>Polyphasic characterization of two novel Lactobacillus spp. isolated from blown salami packages: Description of Lactobacillus halodurans sp. nov. and Lactobacillus salsicarnum sp. nov.</title>
        <authorList>
            <person name="Schuster J.A."/>
            <person name="Klingl A."/>
            <person name="Vogel R.F."/>
            <person name="Ehrmann M.A."/>
        </authorList>
    </citation>
    <scope>NUCLEOTIDE SEQUENCE [LARGE SCALE GENOMIC DNA]</scope>
    <source>
        <strain evidence="9 10">TMW 1.2118</strain>
    </source>
</reference>
<protein>
    <submittedName>
        <fullName evidence="9">Competence protein ComG</fullName>
    </submittedName>
</protein>
<keyword evidence="3" id="KW-1003">Cell membrane</keyword>
<evidence type="ECO:0000256" key="7">
    <source>
        <dbReference type="SAM" id="Phobius"/>
    </source>
</evidence>
<name>A0A5P0ZFY2_9LACO</name>
<dbReference type="InterPro" id="IPR003004">
    <property type="entry name" value="GspF/PilC"/>
</dbReference>
<feature type="transmembrane region" description="Helical" evidence="7">
    <location>
        <begin position="116"/>
        <end position="133"/>
    </location>
</feature>
<dbReference type="EMBL" id="VDFM01000002">
    <property type="protein sequence ID" value="MQS51963.1"/>
    <property type="molecule type" value="Genomic_DNA"/>
</dbReference>
<dbReference type="InterPro" id="IPR042094">
    <property type="entry name" value="T2SS_GspF_sf"/>
</dbReference>
<accession>A0A5P0ZFY2</accession>
<proteinExistence type="inferred from homology"/>
<feature type="domain" description="Type II secretion system protein GspF" evidence="8">
    <location>
        <begin position="24"/>
        <end position="140"/>
    </location>
</feature>
<feature type="transmembrane region" description="Helical" evidence="7">
    <location>
        <begin position="153"/>
        <end position="174"/>
    </location>
</feature>
<dbReference type="InterPro" id="IPR018076">
    <property type="entry name" value="T2SS_GspF_dom"/>
</dbReference>
<evidence type="ECO:0000313" key="9">
    <source>
        <dbReference type="EMBL" id="MQS51963.1"/>
    </source>
</evidence>
<organism evidence="9 10">
    <name type="scientific">Companilactobacillus mishanensis</name>
    <dbReference type="NCBI Taxonomy" id="2486008"/>
    <lineage>
        <taxon>Bacteria</taxon>
        <taxon>Bacillati</taxon>
        <taxon>Bacillota</taxon>
        <taxon>Bacilli</taxon>
        <taxon>Lactobacillales</taxon>
        <taxon>Lactobacillaceae</taxon>
        <taxon>Companilactobacillus</taxon>
    </lineage>
</organism>
<keyword evidence="4 7" id="KW-0812">Transmembrane</keyword>
<sequence length="337" mass="38009">MEKFSKNLFTGNKITTKQQSDYLLLIGKLLQNGFSLNQAIKCMSYLDKSQDIFQNIYSDLQQGLMITQALRHLKLSPVIENQLVISQMNGGLQGTIVQCGAILKAKAKQQSKLKELMTYPVFILGFLILMIIGMKTFIMPQFSSGGDTGMLDLIVRVIAIVVATLVFGLVGFVFHLRRKTEYQRAQILIKLPVIGKCYRSFYQFSILQGWGMQLSNGLSLRTICLQNQKFKSGSIQNVLATMILQDLNQGKSIREYIKQEKLLPVELDMIISLGGGMSELSQDLLLMSQLKFEETQQLLKKLLRMVQPILFGVIAIVILVTYLMILLPVYGMMKGMN</sequence>
<evidence type="ECO:0000256" key="1">
    <source>
        <dbReference type="ARBA" id="ARBA00004651"/>
    </source>
</evidence>
<dbReference type="PRINTS" id="PR00812">
    <property type="entry name" value="BCTERIALGSPF"/>
</dbReference>
<evidence type="ECO:0000256" key="2">
    <source>
        <dbReference type="ARBA" id="ARBA00005745"/>
    </source>
</evidence>
<comment type="caution">
    <text evidence="9">The sequence shown here is derived from an EMBL/GenBank/DDBJ whole genome shotgun (WGS) entry which is preliminary data.</text>
</comment>
<evidence type="ECO:0000256" key="5">
    <source>
        <dbReference type="ARBA" id="ARBA00022989"/>
    </source>
</evidence>
<dbReference type="PANTHER" id="PTHR30012">
    <property type="entry name" value="GENERAL SECRETION PATHWAY PROTEIN"/>
    <property type="match status" value="1"/>
</dbReference>
<dbReference type="GO" id="GO:0005886">
    <property type="term" value="C:plasma membrane"/>
    <property type="evidence" value="ECO:0007669"/>
    <property type="project" value="UniProtKB-SubCell"/>
</dbReference>
<dbReference type="AlphaFoldDB" id="A0A5P0ZFY2"/>
<keyword evidence="6 7" id="KW-0472">Membrane</keyword>
<evidence type="ECO:0000256" key="6">
    <source>
        <dbReference type="ARBA" id="ARBA00023136"/>
    </source>
</evidence>
<comment type="subcellular location">
    <subcellularLocation>
        <location evidence="1">Cell membrane</location>
        <topology evidence="1">Multi-pass membrane protein</topology>
    </subcellularLocation>
</comment>
<feature type="domain" description="Type II secretion system protein GspF" evidence="8">
    <location>
        <begin position="211"/>
        <end position="328"/>
    </location>
</feature>
<feature type="transmembrane region" description="Helical" evidence="7">
    <location>
        <begin position="309"/>
        <end position="330"/>
    </location>
</feature>
<dbReference type="Gene3D" id="1.20.81.30">
    <property type="entry name" value="Type II secretion system (T2SS), domain F"/>
    <property type="match status" value="1"/>
</dbReference>
<evidence type="ECO:0000256" key="3">
    <source>
        <dbReference type="ARBA" id="ARBA00022475"/>
    </source>
</evidence>
<evidence type="ECO:0000259" key="8">
    <source>
        <dbReference type="Pfam" id="PF00482"/>
    </source>
</evidence>
<evidence type="ECO:0000256" key="4">
    <source>
        <dbReference type="ARBA" id="ARBA00022692"/>
    </source>
</evidence>
<comment type="similarity">
    <text evidence="2">Belongs to the GSP F family.</text>
</comment>